<organism evidence="2">
    <name type="scientific">Eutreptiella gymnastica</name>
    <dbReference type="NCBI Taxonomy" id="73025"/>
    <lineage>
        <taxon>Eukaryota</taxon>
        <taxon>Discoba</taxon>
        <taxon>Euglenozoa</taxon>
        <taxon>Euglenida</taxon>
        <taxon>Spirocuta</taxon>
        <taxon>Euglenophyceae</taxon>
        <taxon>Eutreptiales</taxon>
        <taxon>Eutreptiaceae</taxon>
        <taxon>Eutreptiella</taxon>
    </lineage>
</organism>
<protein>
    <submittedName>
        <fullName evidence="2">Uncharacterized protein</fullName>
    </submittedName>
</protein>
<sequence length="687" mass="74541">MVHAGNPGAPPVTRRLRQPPSASKPWAAAELPIHHLVKDVLNPPMRRRTLRRDAAPASTVVIGYQDSLCLQRPRYPQLLPSSALQSLPMDAPPLDTMGLAVGQRPPPGRPQSAQLGHQTPSDEARKLKVERVRRMPLSKAAVQHRPQSAAAAIPPGPGVMPLGPPVMAWSPAASKSVPEPTPASADAIPIHKATPVPMPSPGPVIPTPSPAPAAKTRPPPVTPQQRLQELEEQRQELAQWEREERDKEEAFQLQLEEQRLRRERALAQQEEQSRIHQQREMALRTADEREAALAPLQLQETERRLVEAFNEHSARSAIALAFQTGLQEVINRLQEAIDTQAADAQAAAVARAQRLEQQLACVVQQGELLRLEAAHRQALYLAEVAEASELQRGCVVCHFLAQEEGRIVSAECVSREKVRAEREAHIEGLGRLLACQVQALGAHAAVAEAEAQGRAELQDWARHSRTVVITVQLSKIAQLPAREHQARGQILAEEGQERHVCHIRTRVVHQEFEHRVPVLLEEAEAWLTILDHEAAAAACLPSLRDVGAPDVPGELLTGRVMLFGVGMGQDAPELNYGSPTGLMGLNGAALDALTDFQELADVTGVRCNRPAAPFSVFTSPDQVEWFEAAAGVAGGGVFEPPLRTRYTRMVWAHTQGLEGLQCQFVGPGPSADATALPSVSASAPGPS</sequence>
<proteinExistence type="predicted"/>
<feature type="region of interest" description="Disordered" evidence="1">
    <location>
        <begin position="1"/>
        <end position="25"/>
    </location>
</feature>
<reference evidence="2" key="1">
    <citation type="submission" date="2021-01" db="EMBL/GenBank/DDBJ databases">
        <authorList>
            <person name="Corre E."/>
            <person name="Pelletier E."/>
            <person name="Niang G."/>
            <person name="Scheremetjew M."/>
            <person name="Finn R."/>
            <person name="Kale V."/>
            <person name="Holt S."/>
            <person name="Cochrane G."/>
            <person name="Meng A."/>
            <person name="Brown T."/>
            <person name="Cohen L."/>
        </authorList>
    </citation>
    <scope>NUCLEOTIDE SEQUENCE</scope>
    <source>
        <strain evidence="2">NIES-381</strain>
    </source>
</reference>
<gene>
    <name evidence="2" type="ORF">EGYM00392_LOCUS27877</name>
</gene>
<feature type="region of interest" description="Disordered" evidence="1">
    <location>
        <begin position="100"/>
        <end position="123"/>
    </location>
</feature>
<evidence type="ECO:0000313" key="2">
    <source>
        <dbReference type="EMBL" id="CAD9016768.1"/>
    </source>
</evidence>
<dbReference type="AlphaFoldDB" id="A0A7S1NFK4"/>
<dbReference type="EMBL" id="HBGA01074634">
    <property type="protein sequence ID" value="CAD9016768.1"/>
    <property type="molecule type" value="Transcribed_RNA"/>
</dbReference>
<feature type="region of interest" description="Disordered" evidence="1">
    <location>
        <begin position="171"/>
        <end position="243"/>
    </location>
</feature>
<name>A0A7S1NFK4_9EUGL</name>
<accession>A0A7S1NFK4</accession>
<feature type="compositionally biased region" description="Basic and acidic residues" evidence="1">
    <location>
        <begin position="228"/>
        <end position="243"/>
    </location>
</feature>
<feature type="compositionally biased region" description="Pro residues" evidence="1">
    <location>
        <begin position="196"/>
        <end position="222"/>
    </location>
</feature>
<evidence type="ECO:0000256" key="1">
    <source>
        <dbReference type="SAM" id="MobiDB-lite"/>
    </source>
</evidence>